<dbReference type="PANTHER" id="PTHR22906">
    <property type="entry name" value="PROPERDIN"/>
    <property type="match status" value="1"/>
</dbReference>
<evidence type="ECO:0000313" key="7">
    <source>
        <dbReference type="Proteomes" id="UP000507470"/>
    </source>
</evidence>
<dbReference type="GO" id="GO:0005509">
    <property type="term" value="F:calcium ion binding"/>
    <property type="evidence" value="ECO:0007669"/>
    <property type="project" value="InterPro"/>
</dbReference>
<gene>
    <name evidence="6" type="ORF">MCOR_49677</name>
</gene>
<protein>
    <submittedName>
        <fullName evidence="6">Uncharacterized protein</fullName>
    </submittedName>
</protein>
<dbReference type="Proteomes" id="UP000507470">
    <property type="component" value="Unassembled WGS sequence"/>
</dbReference>
<keyword evidence="3" id="KW-0732">Signal</keyword>
<organism evidence="6 7">
    <name type="scientific">Mytilus coruscus</name>
    <name type="common">Sea mussel</name>
    <dbReference type="NCBI Taxonomy" id="42192"/>
    <lineage>
        <taxon>Eukaryota</taxon>
        <taxon>Metazoa</taxon>
        <taxon>Spiralia</taxon>
        <taxon>Lophotrochozoa</taxon>
        <taxon>Mollusca</taxon>
        <taxon>Bivalvia</taxon>
        <taxon>Autobranchia</taxon>
        <taxon>Pteriomorphia</taxon>
        <taxon>Mytilida</taxon>
        <taxon>Mytiloidea</taxon>
        <taxon>Mytilidae</taxon>
        <taxon>Mytilinae</taxon>
        <taxon>Mytilus</taxon>
    </lineage>
</organism>
<evidence type="ECO:0000256" key="5">
    <source>
        <dbReference type="ARBA" id="ARBA00023157"/>
    </source>
</evidence>
<keyword evidence="5" id="KW-1015">Disulfide bond</keyword>
<evidence type="ECO:0000256" key="2">
    <source>
        <dbReference type="ARBA" id="ARBA00022525"/>
    </source>
</evidence>
<comment type="subcellular location">
    <subcellularLocation>
        <location evidence="1">Secreted</location>
    </subcellularLocation>
</comment>
<dbReference type="InterPro" id="IPR015919">
    <property type="entry name" value="Cadherin-like_sf"/>
</dbReference>
<evidence type="ECO:0000256" key="1">
    <source>
        <dbReference type="ARBA" id="ARBA00004613"/>
    </source>
</evidence>
<dbReference type="Pfam" id="PF00090">
    <property type="entry name" value="TSP_1"/>
    <property type="match status" value="5"/>
</dbReference>
<dbReference type="OrthoDB" id="6048501at2759"/>
<dbReference type="PROSITE" id="PS50092">
    <property type="entry name" value="TSP1"/>
    <property type="match status" value="5"/>
</dbReference>
<keyword evidence="7" id="KW-1185">Reference proteome</keyword>
<keyword evidence="4" id="KW-0677">Repeat</keyword>
<dbReference type="InterPro" id="IPR052065">
    <property type="entry name" value="Compl_asym_regulator"/>
</dbReference>
<dbReference type="InterPro" id="IPR000884">
    <property type="entry name" value="TSP1_rpt"/>
</dbReference>
<sequence>MLPLSLLNLTYENCSTHDYYFFTGKEGTVATLDCMQEYVGYDDYSASGYTYPGHPYIVVDEVQYTFEDCQHYDIYGVKNLCDNETTLSFLITNENVGSSCGTGGDAGLYIRYHCVRDGGWTSWSSYGSCTRGCGGGYQTRTRSCTNPPPNYYSKNQACMNDRDYQTRRCNTGTCSHSGSVCRNNYFQPTCYEYNTKGKIAITSATWKEGCSWDYTDISYDVAGTIGSSCNNHYDCSVRVDDNLQSFPQWTLWSEWDGCTVSCGRGTQSRTRTCENEHTTLDSHSNVCGQSGSEVQTSETRECLLAGSVPYCAYCDTGTTHKYTSIDSMTYNRDTTLGNAVMLESDIDIVRCCGRISSFRFYPKNAGTVKFVVFRPTEDIDYKRIAATYSVTVAKLVHIFNKNIPPGGDLNSMKTVVLDDADKMTIAADTEPMFAMSSPTTVSIPDHTPIDTSVINLYFNDTDYGDWFVNIYSESHSYFYYDSTLDTVNVKTVLPKTIGTHEQAHEFIVWAEDSCYNRVTGTVTITTYNEPPYFPDLPKTAVVDETDTGDLVPFTVVDDYGDPTDNCMISSTSPSTSMFVLNGWNVALSSSATMNKDAGAEYTVDIECNDGTDTNGSYIVIQLRRNITEEGEHERENYTNPEPNFFAENVAREDELHYDTKRCNTHDCTFNGATCRDETFTAVCRDFDSNGRISILGSTYTYGCAWNYNTADPSHDVTSALESHCGNRNTCPVVVSDGNMQQSCSLMDYMTDSFTYNSMYWCGQDGWYSCYSTISDSNRKLNSLSYCGKLYWDYQCTIPQWAMWGDWSSCTVTCGQGTQTRQRSCENDHTTLDGYNNLCSQDGSEKHSQETRDCLLKGSHPYCTYCIDEWHYPYNQIPVSSMANAYSDSSSGNAVLLESDYDIIRCCGLISQWVFRPARSGWITFVVWRPTGFPGEDEYRRVIGINSYKVSTGEENTVVIYTPGTTERIAVTNGDMIGWYDSSSNNIIAYDECNPSLSHSTTDHIYFTKNYCPTKTRKITIGTPAVDNVEDWNITALSGIVYAVQYYMVANTPPYLTLPRYTRNIPDFWTEDIYVMSFYFTDDDYGDYFADIHPDFDHEYFYLDPTRQQIRTKTDIFHEHTVRYHYYTFVVTAEDSCHNQPPFMNNLDASVNISEFMTYGEIFTVDFEDKENDSFTWKINRVDPSSKKDIFYFEGTTIMLVNGTVLDTSILQYELQIQTDDYDRKRNKYLTVDVIVTPVLEPIYYEYSSVEGNIASLMECANEVLPKETYTDYIPPLDVFIVIDNVTYDLASHYGCLHNLTYGVKDRCENKTTCSFLVTNANVASQCGTEGAAALWVRYHCVRDAAWTAWNNWHDCTRTCSGGYRTRYRKCTNPPVNYFGSNRSCEDSIDNEWEQCNTHICLYSSETCRNDYFDPTCYIYDTNGTLAITKSNFRDGCAWDYNTVDPFHVVLPVVRADCQNHFDCSVLVSDNLYPCYTDEYQTVNETYLEYHRSGWGWLSYTTTKWRYYTTRVISICGVLRWNYTCLIPQWTQWSEWSDCSQTCDRGFQERTRSCKGDTESDTEDGYINRCGQRYDETHTLETRECLLLGNHRYCTYCEDRTFIYGDEVSMRTAENDTDEGNAILLKNDIDIIRCCGLIAYWEFFPVNPGTLKFIVWRSIGVENYYEVIGTNSVNISASDVNSVFKFTPDDSDRITIIAEDLIGWFDDGANIIGYDNCSSAYNASTTDHRDLRPNYCPTQTYKMTLDKDPEDEDVFMLSGNRYIDRVYVMQITTVDNTRPYLNMSRYDKTIPDHSPIDFSIKDLYFNDTDYADWFVDIEPEYDDDPYFYYDTFSKSIHVKNELLHIVGEQNQYHKFIVWAEDSCYNRVTGTVTITTFNGPPTFPNLPKTALISESKTGELYTFTVDDPSNGPDIITCEMLRSIPSSESHKFYLEGKTIYLNESATLNRDLIPEYEIVIACTDGTDTSETYLRIELTKDQSDTEAPPEFIQIESGLLASLTVTVVVVDTVTMYSMIMNSLVFVP</sequence>
<dbReference type="Gene3D" id="2.20.100.10">
    <property type="entry name" value="Thrombospondin type-1 (TSP1) repeat"/>
    <property type="match status" value="5"/>
</dbReference>
<name>A0A6J8EAQ1_MYTCO</name>
<dbReference type="SUPFAM" id="SSF82895">
    <property type="entry name" value="TSP-1 type 1 repeat"/>
    <property type="match status" value="5"/>
</dbReference>
<dbReference type="SUPFAM" id="SSF49313">
    <property type="entry name" value="Cadherin-like"/>
    <property type="match status" value="3"/>
</dbReference>
<accession>A0A6J8EAQ1</accession>
<evidence type="ECO:0000256" key="4">
    <source>
        <dbReference type="ARBA" id="ARBA00022737"/>
    </source>
</evidence>
<proteinExistence type="predicted"/>
<reference evidence="6 7" key="1">
    <citation type="submission" date="2020-06" db="EMBL/GenBank/DDBJ databases">
        <authorList>
            <person name="Li R."/>
            <person name="Bekaert M."/>
        </authorList>
    </citation>
    <scope>NUCLEOTIDE SEQUENCE [LARGE SCALE GENOMIC DNA]</scope>
    <source>
        <strain evidence="7">wild</strain>
    </source>
</reference>
<dbReference type="InterPro" id="IPR036383">
    <property type="entry name" value="TSP1_rpt_sf"/>
</dbReference>
<evidence type="ECO:0000256" key="3">
    <source>
        <dbReference type="ARBA" id="ARBA00022729"/>
    </source>
</evidence>
<dbReference type="PANTHER" id="PTHR22906:SF43">
    <property type="entry name" value="PROPERDIN"/>
    <property type="match status" value="1"/>
</dbReference>
<evidence type="ECO:0000313" key="6">
    <source>
        <dbReference type="EMBL" id="CAC5417126.1"/>
    </source>
</evidence>
<keyword evidence="2" id="KW-0964">Secreted</keyword>
<dbReference type="EMBL" id="CACVKT020008728">
    <property type="protein sequence ID" value="CAC5417126.1"/>
    <property type="molecule type" value="Genomic_DNA"/>
</dbReference>
<dbReference type="SMART" id="SM00209">
    <property type="entry name" value="TSP1"/>
    <property type="match status" value="5"/>
</dbReference>
<dbReference type="GO" id="GO:0016020">
    <property type="term" value="C:membrane"/>
    <property type="evidence" value="ECO:0007669"/>
    <property type="project" value="InterPro"/>
</dbReference>